<organism evidence="2 3">
    <name type="scientific">SAR92 clade bacterium H455</name>
    <dbReference type="NCBI Taxonomy" id="2974818"/>
    <lineage>
        <taxon>Bacteria</taxon>
        <taxon>Pseudomonadati</taxon>
        <taxon>Pseudomonadota</taxon>
        <taxon>Gammaproteobacteria</taxon>
        <taxon>Cellvibrionales</taxon>
        <taxon>Porticoccaceae</taxon>
        <taxon>SAR92 clade</taxon>
    </lineage>
</organism>
<dbReference type="Pfam" id="PF13784">
    <property type="entry name" value="Fic_N"/>
    <property type="match status" value="1"/>
</dbReference>
<dbReference type="InterPro" id="IPR003812">
    <property type="entry name" value="Fido"/>
</dbReference>
<dbReference type="PROSITE" id="PS51459">
    <property type="entry name" value="FIDO"/>
    <property type="match status" value="1"/>
</dbReference>
<proteinExistence type="predicted"/>
<dbReference type="Proteomes" id="UP001059934">
    <property type="component" value="Chromosome"/>
</dbReference>
<protein>
    <submittedName>
        <fullName evidence="2">Fic family protein</fullName>
    </submittedName>
</protein>
<evidence type="ECO:0000313" key="3">
    <source>
        <dbReference type="Proteomes" id="UP001059934"/>
    </source>
</evidence>
<dbReference type="Pfam" id="PF21248">
    <property type="entry name" value="SoFic-like_C"/>
    <property type="match status" value="1"/>
</dbReference>
<dbReference type="InterPro" id="IPR036597">
    <property type="entry name" value="Fido-like_dom_sf"/>
</dbReference>
<evidence type="ECO:0000259" key="1">
    <source>
        <dbReference type="PROSITE" id="PS51459"/>
    </source>
</evidence>
<dbReference type="PANTHER" id="PTHR13504">
    <property type="entry name" value="FIDO DOMAIN-CONTAINING PROTEIN DDB_G0283145"/>
    <property type="match status" value="1"/>
</dbReference>
<dbReference type="Pfam" id="PF02661">
    <property type="entry name" value="Fic"/>
    <property type="match status" value="1"/>
</dbReference>
<keyword evidence="3" id="KW-1185">Reference proteome</keyword>
<dbReference type="InterPro" id="IPR048770">
    <property type="entry name" value="SoFic-like_C"/>
</dbReference>
<dbReference type="InterPro" id="IPR025758">
    <property type="entry name" value="Fic/DOC_N"/>
</dbReference>
<name>A0ABY5TNA7_9GAMM</name>
<feature type="domain" description="Fido" evidence="1">
    <location>
        <begin position="156"/>
        <end position="293"/>
    </location>
</feature>
<reference evidence="2" key="1">
    <citation type="submission" date="2022-08" db="EMBL/GenBank/DDBJ databases">
        <title>Catabolic pathway analysis in culturable SAR92 clade bacteria reveals their overlooked roles in DMSP degradation in coastal seas.</title>
        <authorList>
            <person name="He X."/>
            <person name="Zhang X."/>
            <person name="Zhang Y."/>
        </authorList>
    </citation>
    <scope>NUCLEOTIDE SEQUENCE</scope>
    <source>
        <strain evidence="2">H455</strain>
    </source>
</reference>
<dbReference type="PANTHER" id="PTHR13504:SF35">
    <property type="entry name" value="PROTEIN ADENYLYLTRANSFERASE SOFIC"/>
    <property type="match status" value="1"/>
</dbReference>
<accession>A0ABY5TNA7</accession>
<dbReference type="SUPFAM" id="SSF140931">
    <property type="entry name" value="Fic-like"/>
    <property type="match status" value="1"/>
</dbReference>
<dbReference type="Gene3D" id="1.10.3290.10">
    <property type="entry name" value="Fido-like domain"/>
    <property type="match status" value="1"/>
</dbReference>
<evidence type="ECO:0000313" key="2">
    <source>
        <dbReference type="EMBL" id="UVW35320.1"/>
    </source>
</evidence>
<gene>
    <name evidence="2" type="ORF">NYF23_01625</name>
</gene>
<dbReference type="EMBL" id="CP103416">
    <property type="protein sequence ID" value="UVW35320.1"/>
    <property type="molecule type" value="Genomic_DNA"/>
</dbReference>
<sequence>MNIGQIGEYRNPQPPTCRNRGFFASSMLMLQKSPYFRNYMFDPKKPYYDLPTLPPHNPIESMALYKKLVPASEALAKLSATAEHLPNEAALYQNVILLEAKASSEIEQIVTTDGDLFSSKSSQQATDPLTKEVHRYAEAMQLGWKSDRPLCTPLAEQICSVIKNHEMTVRKVPGTSLKRTSGEIVYTPPDGEVPLRDLLDNLFAWMNAEDDIHPIIKAAIAHYQFESIHPFTDGNGRTGRIMVVLYLIEQKLLNTPALFLSGEILKSRESYYSLLQTTRETGDFIPYLEWFVDLIFKASIQSTIRANNVRGAMQKTKHDIRTLNPAMYSQDLVNLLFKGPLVFANQLVEHDVAGSISTAHSYLKDLEIAGIIFRSKKRFNRKVGYINIRLLDALSGEIDLS</sequence>
<dbReference type="InterPro" id="IPR040198">
    <property type="entry name" value="Fido_containing"/>
</dbReference>